<keyword evidence="3" id="KW-1185">Reference proteome</keyword>
<organism evidence="2 3">
    <name type="scientific">Saccharobesus litoralis</name>
    <dbReference type="NCBI Taxonomy" id="2172099"/>
    <lineage>
        <taxon>Bacteria</taxon>
        <taxon>Pseudomonadati</taxon>
        <taxon>Pseudomonadota</taxon>
        <taxon>Gammaproteobacteria</taxon>
        <taxon>Alteromonadales</taxon>
        <taxon>Alteromonadaceae</taxon>
        <taxon>Saccharobesus</taxon>
    </lineage>
</organism>
<dbReference type="Proteomes" id="UP000244441">
    <property type="component" value="Chromosome"/>
</dbReference>
<dbReference type="SUPFAM" id="SSF63829">
    <property type="entry name" value="Calcium-dependent phosphotriesterase"/>
    <property type="match status" value="1"/>
</dbReference>
<name>A0A2S0VNT0_9ALTE</name>
<feature type="domain" description="SMP-30/Gluconolactonase/LRE-like region" evidence="1">
    <location>
        <begin position="19"/>
        <end position="241"/>
    </location>
</feature>
<proteinExistence type="predicted"/>
<accession>A0A2S0VNT0</accession>
<protein>
    <submittedName>
        <fullName evidence="2">Gluconolactonase</fullName>
    </submittedName>
</protein>
<dbReference type="InterPro" id="IPR051262">
    <property type="entry name" value="SMP-30/CGR1_Lactonase"/>
</dbReference>
<dbReference type="OrthoDB" id="9775406at2"/>
<dbReference type="Gene3D" id="2.120.10.30">
    <property type="entry name" value="TolB, C-terminal domain"/>
    <property type="match status" value="1"/>
</dbReference>
<sequence length="324" mass="36065">MSYSIDDIAFTAEHLVRPECVLATRAGHLYVADFRGGVSHITPTGEQYFYGGGDVAGYGQLKPNGIALLADGSFLVAHLGDEKGGVFRVYRDNRIEPYVTHIAGEHLPPSNFIYLDKQGRLWLTVSTRHTPRAAAYRSDIKDGFIAVIEDGQARIVADNIGYTNEVFVTPDGMQLYVNATFSRELLRYDITADNQLENAKVISQFEAGVYPDGLTMDSQGYLWIVSIVSNRLIRLNPATGQYQIMLQDVDIDHLNWVEQAYQQHAMGRPHLDQVKAKRLSNISSLAFSGENLSRMVFGCLLGAKLAYIDTEFSGIAPAHWHFDD</sequence>
<dbReference type="InterPro" id="IPR013658">
    <property type="entry name" value="SGL"/>
</dbReference>
<evidence type="ECO:0000313" key="3">
    <source>
        <dbReference type="Proteomes" id="UP000244441"/>
    </source>
</evidence>
<gene>
    <name evidence="2" type="ORF">C2869_05175</name>
</gene>
<evidence type="ECO:0000259" key="1">
    <source>
        <dbReference type="Pfam" id="PF08450"/>
    </source>
</evidence>
<dbReference type="KEGG" id="cate:C2869_05175"/>
<dbReference type="Pfam" id="PF08450">
    <property type="entry name" value="SGL"/>
    <property type="match status" value="1"/>
</dbReference>
<dbReference type="RefSeq" id="WP_108601941.1">
    <property type="nucleotide sequence ID" value="NZ_CP026604.1"/>
</dbReference>
<evidence type="ECO:0000313" key="2">
    <source>
        <dbReference type="EMBL" id="AWB65868.1"/>
    </source>
</evidence>
<reference evidence="2 3" key="1">
    <citation type="submission" date="2018-01" db="EMBL/GenBank/DDBJ databases">
        <title>Genome sequence of a Cantenovulum-like bacteria.</title>
        <authorList>
            <person name="Tan W.R."/>
            <person name="Lau N.-S."/>
            <person name="Go F."/>
            <person name="Amirul A.-A.A."/>
        </authorList>
    </citation>
    <scope>NUCLEOTIDE SEQUENCE [LARGE SCALE GENOMIC DNA]</scope>
    <source>
        <strain evidence="2 3">CCB-QB4</strain>
    </source>
</reference>
<dbReference type="EMBL" id="CP026604">
    <property type="protein sequence ID" value="AWB65868.1"/>
    <property type="molecule type" value="Genomic_DNA"/>
</dbReference>
<dbReference type="AlphaFoldDB" id="A0A2S0VNT0"/>
<dbReference type="InterPro" id="IPR011042">
    <property type="entry name" value="6-blade_b-propeller_TolB-like"/>
</dbReference>
<dbReference type="PANTHER" id="PTHR47572">
    <property type="entry name" value="LIPOPROTEIN-RELATED"/>
    <property type="match status" value="1"/>
</dbReference>
<dbReference type="PANTHER" id="PTHR47572:SF5">
    <property type="entry name" value="BLR2277 PROTEIN"/>
    <property type="match status" value="1"/>
</dbReference>